<evidence type="ECO:0000313" key="2">
    <source>
        <dbReference type="EMBL" id="GFO59099.1"/>
    </source>
</evidence>
<evidence type="ECO:0000256" key="1">
    <source>
        <dbReference type="SAM" id="Coils"/>
    </source>
</evidence>
<dbReference type="EMBL" id="BLXX01000003">
    <property type="protein sequence ID" value="GFO59099.1"/>
    <property type="molecule type" value="Genomic_DNA"/>
</dbReference>
<feature type="coiled-coil region" evidence="1">
    <location>
        <begin position="937"/>
        <end position="964"/>
    </location>
</feature>
<keyword evidence="3" id="KW-1185">Reference proteome</keyword>
<gene>
    <name evidence="2" type="ORF">GMST_14240</name>
</gene>
<accession>A0A6V8MHE5</accession>
<proteinExistence type="predicted"/>
<reference evidence="3" key="1">
    <citation type="submission" date="2020-06" db="EMBL/GenBank/DDBJ databases">
        <title>Draft genomic sequence of Geomonas sp. Red330.</title>
        <authorList>
            <person name="Itoh H."/>
            <person name="Zhenxing X."/>
            <person name="Ushijima N."/>
            <person name="Masuda Y."/>
            <person name="Shiratori Y."/>
            <person name="Senoo K."/>
        </authorList>
    </citation>
    <scope>NUCLEOTIDE SEQUENCE [LARGE SCALE GENOMIC DNA]</scope>
    <source>
        <strain evidence="3">Red330</strain>
    </source>
</reference>
<feature type="coiled-coil region" evidence="1">
    <location>
        <begin position="275"/>
        <end position="308"/>
    </location>
</feature>
<dbReference type="Proteomes" id="UP000556026">
    <property type="component" value="Unassembled WGS sequence"/>
</dbReference>
<evidence type="ECO:0000313" key="3">
    <source>
        <dbReference type="Proteomes" id="UP000556026"/>
    </source>
</evidence>
<keyword evidence="1" id="KW-0175">Coiled coil</keyword>
<sequence length="1519" mass="170661">MRMPLINRIEVSNFMNAVRRSPWQPTWPHSVFSLQGLHSVINMPNGRGKTTLVKAVLFILAGDTKRLNQLRNEHFAPKSQGHYSHVRVQMTMDTEEAAGLDLFTGAPLGQQMVFGVFANSGENEHCVLYAYPGTFEDCPVHQMDVGKTIHLVSNEVFEGCLAARPGKFPASAKDATRHAWTAFIARRFDVANLQQQIIYQINAGAEGKSSYFEVPRSSLEYSAAVFYEHLAPQLLTDVMGGYGAEDERSIEDTIHEKARQVAQARFKSEVRKNELADTERVLQELQRIGDAAEELAAAKAEKANCLEKLSLELAVLRNIVVDKPIYGLPPRPPADVPEITKHLIMVEGVPYMPDQAFKFLTGDEPRRINERAMRLAVQSIPVDNSQAIEITCDIKTERDERGKPNKAFNHESVMSLLRRTEAFIPGLDKDSAIADVERAFEWAKVHGDTNPARLELTSLSGKLATRTAEQKANHEERESLTNEKTNLFQEQRQVGEQQAEFRRMQDSGLFTPEEIASPAATGEQTAKARAEAEVSLRIHDEQVARREEVFVLWQDFTRQNPECSPRDVIDAMIVDEVTAQGKVDDLKQQREVLYQQRSGLKEASAVVRRNATVLKARLKQATDTEQLSHMFDDVFSGEDPNGLDQQVKNDLKTANSEKFRISNEIAQISEEVKSIAAFRECFGTSDPGTWLKVRSCLYEQAQRKKHSLTTELDEARISLKNLQEFSIAPGQYARAVAREVQVSFTPLHAEVERLNLSPQRKERILTLFSALLFAPVLEDEDSAVVAARNLAAKGIEFPVFVRSDFEQFCVTGEVAHGNDVARGLFIGVRTRAIDCLLDVNLVEREKKYYDVRIAALSTRLQRLIKAIGRLSHETPNARLAERARQSLESGVLEKDKSLQEALIELEQDLPRLHARFEAIPSIMAVLRHREALDGLTMDALKGHLADAEEALADAEMAEGSTENEITAITFQVDEASARLKDVSTVRGSNEVILDMISKFMADTEHGPEFMSSATAVRSRLQAHCDVTRSKSGFRFNLAQQFVTSGSQRPQEIEARIGEITVRVKLIWEEQSKLSGEIAALQELHLDLAKKVNQIDEFMSSLTRFYKKYKHLPTETSADLSRHGVYRACSYLRGADKIDECIRWITTLKGEVEAMKDVVSGLAGDLRETEGVYERAIRNFNFEIERVTGESTLKISEHQSYLLAQAKTDPSRIREMVAVALSNFGKERLANETARQELDAEWAKMDEWLTEFTKRLPGNLALLKSTFAPKYDTAAKKVIKAGFEIGGEVIRFEDIESVMEDIVRDIEDYEKDNTLRRDTNAKKILRDSFRKGIRDKFYQRVLQNAYIKVCIPAISETPLKLGPNIVSSGQGVAMTLLWIVKLADFVAERERRRKTISTGLSMMAANKLRKVESQFVFIDGAFSHLSDRALIDDVLNGIMQTRGHFQLIVTGHDPEYKHNFEYFPTLICAREIGGRYMLVENGNPVQPHTKGCNLGTMATLRATQISHTVLGGQTSGPVAH</sequence>
<protein>
    <submittedName>
        <fullName evidence="2">Uncharacterized protein</fullName>
    </submittedName>
</protein>
<name>A0A6V8MHE5_9BACT</name>
<organism evidence="2 3">
    <name type="scientific">Geomonas silvestris</name>
    <dbReference type="NCBI Taxonomy" id="2740184"/>
    <lineage>
        <taxon>Bacteria</taxon>
        <taxon>Pseudomonadati</taxon>
        <taxon>Thermodesulfobacteriota</taxon>
        <taxon>Desulfuromonadia</taxon>
        <taxon>Geobacterales</taxon>
        <taxon>Geobacteraceae</taxon>
        <taxon>Geomonas</taxon>
    </lineage>
</organism>
<comment type="caution">
    <text evidence="2">The sequence shown here is derived from an EMBL/GenBank/DDBJ whole genome shotgun (WGS) entry which is preliminary data.</text>
</comment>